<evidence type="ECO:0000259" key="4">
    <source>
        <dbReference type="PROSITE" id="PS50893"/>
    </source>
</evidence>
<accession>A0A2N6QD26</accession>
<dbReference type="Proteomes" id="UP000235748">
    <property type="component" value="Unassembled WGS sequence"/>
</dbReference>
<keyword evidence="2" id="KW-0547">Nucleotide-binding</keyword>
<dbReference type="PANTHER" id="PTHR42711:SF13">
    <property type="entry name" value="ABC TRANSPORTER, ATP-BINDING PROTEIN"/>
    <property type="match status" value="1"/>
</dbReference>
<evidence type="ECO:0000256" key="2">
    <source>
        <dbReference type="ARBA" id="ARBA00022741"/>
    </source>
</evidence>
<evidence type="ECO:0000313" key="5">
    <source>
        <dbReference type="EMBL" id="PMC17452.1"/>
    </source>
</evidence>
<dbReference type="Gene3D" id="3.40.50.300">
    <property type="entry name" value="P-loop containing nucleotide triphosphate hydrolases"/>
    <property type="match status" value="1"/>
</dbReference>
<dbReference type="InterPro" id="IPR017871">
    <property type="entry name" value="ABC_transporter-like_CS"/>
</dbReference>
<name>A0A2N6QD26_9STAP</name>
<evidence type="ECO:0000313" key="6">
    <source>
        <dbReference type="Proteomes" id="UP000235748"/>
    </source>
</evidence>
<feature type="domain" description="ABC transporter" evidence="4">
    <location>
        <begin position="5"/>
        <end position="232"/>
    </location>
</feature>
<dbReference type="GO" id="GO:0016887">
    <property type="term" value="F:ATP hydrolysis activity"/>
    <property type="evidence" value="ECO:0007669"/>
    <property type="project" value="InterPro"/>
</dbReference>
<evidence type="ECO:0000256" key="3">
    <source>
        <dbReference type="ARBA" id="ARBA00022840"/>
    </source>
</evidence>
<sequence length="282" mass="31916">MDNIIHMSDISKKFGSKVAIEHIDFTVKRGEIFGFLGPSGAGKTTTINMLTGNTVPSKGSLNVMGFTGSRIGNKAFLSKIGILSDESTAYQRLSVWDNLKMFAKLYNQSIKKAEEILDFINLNKEKKTLFKNLSKGMKQRVLLGRSLLHNPELLFLDEPTASLDPTTIEYIHKGLVQLNKQGTTIFLTTHNMNEATKLCHRVALLNEGRIQLLDTPENLRYRFSNQQIKIIKCNNEIKYLPLTEETGEYIKTLIHDNNLKYISTDLPHLDEIFIKVTGKELV</sequence>
<reference evidence="5 6" key="1">
    <citation type="submission" date="2017-09" db="EMBL/GenBank/DDBJ databases">
        <title>Bacterial strain isolated from the female urinary microbiota.</title>
        <authorList>
            <person name="Thomas-White K."/>
            <person name="Kumar N."/>
            <person name="Forster S."/>
            <person name="Putonti C."/>
            <person name="Lawley T."/>
            <person name="Wolfe A.J."/>
        </authorList>
    </citation>
    <scope>NUCLEOTIDE SEQUENCE [LARGE SCALE GENOMIC DNA]</scope>
    <source>
        <strain evidence="5 6">UMB0834</strain>
    </source>
</reference>
<dbReference type="PANTHER" id="PTHR42711">
    <property type="entry name" value="ABC TRANSPORTER ATP-BINDING PROTEIN"/>
    <property type="match status" value="1"/>
</dbReference>
<keyword evidence="1" id="KW-0813">Transport</keyword>
<dbReference type="Pfam" id="PF00005">
    <property type="entry name" value="ABC_tran"/>
    <property type="match status" value="1"/>
</dbReference>
<gene>
    <name evidence="5" type="ORF">CJ235_10590</name>
</gene>
<dbReference type="SUPFAM" id="SSF52540">
    <property type="entry name" value="P-loop containing nucleoside triphosphate hydrolases"/>
    <property type="match status" value="1"/>
</dbReference>
<dbReference type="InterPro" id="IPR003439">
    <property type="entry name" value="ABC_transporter-like_ATP-bd"/>
</dbReference>
<dbReference type="SMART" id="SM00382">
    <property type="entry name" value="AAA"/>
    <property type="match status" value="1"/>
</dbReference>
<dbReference type="InterPro" id="IPR003593">
    <property type="entry name" value="AAA+_ATPase"/>
</dbReference>
<dbReference type="GO" id="GO:0005524">
    <property type="term" value="F:ATP binding"/>
    <property type="evidence" value="ECO:0007669"/>
    <property type="project" value="UniProtKB-KW"/>
</dbReference>
<dbReference type="PROSITE" id="PS00211">
    <property type="entry name" value="ABC_TRANSPORTER_1"/>
    <property type="match status" value="1"/>
</dbReference>
<dbReference type="InterPro" id="IPR050763">
    <property type="entry name" value="ABC_transporter_ATP-binding"/>
</dbReference>
<dbReference type="RefSeq" id="WP_070504014.1">
    <property type="nucleotide sequence ID" value="NZ_JAASJD010000003.1"/>
</dbReference>
<dbReference type="EMBL" id="PNGG01000007">
    <property type="protein sequence ID" value="PMC17452.1"/>
    <property type="molecule type" value="Genomic_DNA"/>
</dbReference>
<proteinExistence type="predicted"/>
<dbReference type="PROSITE" id="PS50893">
    <property type="entry name" value="ABC_TRANSPORTER_2"/>
    <property type="match status" value="1"/>
</dbReference>
<comment type="caution">
    <text evidence="5">The sequence shown here is derived from an EMBL/GenBank/DDBJ whole genome shotgun (WGS) entry which is preliminary data.</text>
</comment>
<dbReference type="InterPro" id="IPR027417">
    <property type="entry name" value="P-loop_NTPase"/>
</dbReference>
<dbReference type="AlphaFoldDB" id="A0A2N6QD26"/>
<organism evidence="5 6">
    <name type="scientific">Staphylococcus pettenkoferi</name>
    <dbReference type="NCBI Taxonomy" id="170573"/>
    <lineage>
        <taxon>Bacteria</taxon>
        <taxon>Bacillati</taxon>
        <taxon>Bacillota</taxon>
        <taxon>Bacilli</taxon>
        <taxon>Bacillales</taxon>
        <taxon>Staphylococcaceae</taxon>
        <taxon>Staphylococcus</taxon>
    </lineage>
</organism>
<keyword evidence="3 5" id="KW-0067">ATP-binding</keyword>
<protein>
    <submittedName>
        <fullName evidence="5">ABC transporter ATP-binding protein</fullName>
    </submittedName>
</protein>
<evidence type="ECO:0000256" key="1">
    <source>
        <dbReference type="ARBA" id="ARBA00022448"/>
    </source>
</evidence>